<evidence type="ECO:0000256" key="2">
    <source>
        <dbReference type="ARBA" id="ARBA00007131"/>
    </source>
</evidence>
<dbReference type="Pfam" id="PF00456">
    <property type="entry name" value="Transketolase_N"/>
    <property type="match status" value="1"/>
</dbReference>
<proteinExistence type="inferred from homology"/>
<reference evidence="5" key="1">
    <citation type="submission" date="2018-05" db="EMBL/GenBank/DDBJ databases">
        <authorList>
            <person name="Lanie J.A."/>
            <person name="Ng W.-L."/>
            <person name="Kazmierczak K.M."/>
            <person name="Andrzejewski T.M."/>
            <person name="Davidsen T.M."/>
            <person name="Wayne K.J."/>
            <person name="Tettelin H."/>
            <person name="Glass J.I."/>
            <person name="Rusch D."/>
            <person name="Podicherti R."/>
            <person name="Tsui H.-C.T."/>
            <person name="Winkler M.E."/>
        </authorList>
    </citation>
    <scope>NUCLEOTIDE SEQUENCE</scope>
</reference>
<comment type="cofactor">
    <cofactor evidence="1">
        <name>thiamine diphosphate</name>
        <dbReference type="ChEBI" id="CHEBI:58937"/>
    </cofactor>
</comment>
<evidence type="ECO:0000313" key="5">
    <source>
        <dbReference type="EMBL" id="SVA95213.1"/>
    </source>
</evidence>
<comment type="similarity">
    <text evidence="2">Belongs to the transketolase family.</text>
</comment>
<organism evidence="5">
    <name type="scientific">marine metagenome</name>
    <dbReference type="NCBI Taxonomy" id="408172"/>
    <lineage>
        <taxon>unclassified sequences</taxon>
        <taxon>metagenomes</taxon>
        <taxon>ecological metagenomes</taxon>
    </lineage>
</organism>
<dbReference type="Gene3D" id="3.40.50.970">
    <property type="match status" value="1"/>
</dbReference>
<dbReference type="InterPro" id="IPR005474">
    <property type="entry name" value="Transketolase_N"/>
</dbReference>
<dbReference type="SUPFAM" id="SSF52518">
    <property type="entry name" value="Thiamin diphosphate-binding fold (THDP-binding)"/>
    <property type="match status" value="1"/>
</dbReference>
<evidence type="ECO:0000256" key="3">
    <source>
        <dbReference type="ARBA" id="ARBA00023052"/>
    </source>
</evidence>
<feature type="domain" description="Transketolase N-terminal" evidence="4">
    <location>
        <begin position="86"/>
        <end position="265"/>
    </location>
</feature>
<dbReference type="PANTHER" id="PTHR47514">
    <property type="entry name" value="TRANSKETOLASE N-TERMINAL SECTION-RELATED"/>
    <property type="match status" value="1"/>
</dbReference>
<evidence type="ECO:0000259" key="4">
    <source>
        <dbReference type="Pfam" id="PF00456"/>
    </source>
</evidence>
<evidence type="ECO:0000256" key="1">
    <source>
        <dbReference type="ARBA" id="ARBA00001964"/>
    </source>
</evidence>
<dbReference type="PANTHER" id="PTHR47514:SF1">
    <property type="entry name" value="TRANSKETOLASE N-TERMINAL SECTION-RELATED"/>
    <property type="match status" value="1"/>
</dbReference>
<gene>
    <name evidence="5" type="ORF">METZ01_LOCUS148067</name>
</gene>
<dbReference type="EMBL" id="UINC01023475">
    <property type="protein sequence ID" value="SVA95213.1"/>
    <property type="molecule type" value="Genomic_DNA"/>
</dbReference>
<protein>
    <recommendedName>
        <fullName evidence="4">Transketolase N-terminal domain-containing protein</fullName>
    </recommendedName>
</protein>
<feature type="non-terminal residue" evidence="5">
    <location>
        <position position="280"/>
    </location>
</feature>
<keyword evidence="3" id="KW-0786">Thiamine pyrophosphate</keyword>
<dbReference type="AlphaFoldDB" id="A0A382A2P7"/>
<name>A0A382A2P7_9ZZZZ</name>
<accession>A0A382A2P7</accession>
<dbReference type="InterPro" id="IPR029061">
    <property type="entry name" value="THDP-binding"/>
</dbReference>
<sequence length="280" mass="31066">MLNLSQSGHPGGSRSKVHGMIVTLLSGAMRWDIRETGKRFADRFVLVAGHCNPVVYATLAVMNEALRIKYHQTNDPKYLNFKGEEFQLVWEDLLALRQNGGLPGHAEMEGKTLFFKANTGPSGHGSPFAAGEALALKFAGIPEVKVFAFEGEGGFTTGASHETINSAWGLGLGNLVYFLDWNDFGIDDRPFSAIIYGGPHDWFGSHGWHVEGVDNGEDWRQITEACYRLLIENADSKVPKVIYSKTRKGRGYHVYDNKSHGAAHKCNSELFWKTKEDFAN</sequence>